<evidence type="ECO:0000313" key="2">
    <source>
        <dbReference type="EMBL" id="CAD0193914.1"/>
    </source>
</evidence>
<dbReference type="OrthoDB" id="6603924at2759"/>
<gene>
    <name evidence="2" type="ORF">CINC_LOCUS210</name>
</gene>
<feature type="region of interest" description="Disordered" evidence="1">
    <location>
        <begin position="1"/>
        <end position="24"/>
    </location>
</feature>
<keyword evidence="3" id="KW-1185">Reference proteome</keyword>
<proteinExistence type="predicted"/>
<organism evidence="2 3">
    <name type="scientific">Chrysodeixis includens</name>
    <name type="common">Soybean looper</name>
    <name type="synonym">Pseudoplusia includens</name>
    <dbReference type="NCBI Taxonomy" id="689277"/>
    <lineage>
        <taxon>Eukaryota</taxon>
        <taxon>Metazoa</taxon>
        <taxon>Ecdysozoa</taxon>
        <taxon>Arthropoda</taxon>
        <taxon>Hexapoda</taxon>
        <taxon>Insecta</taxon>
        <taxon>Pterygota</taxon>
        <taxon>Neoptera</taxon>
        <taxon>Endopterygota</taxon>
        <taxon>Lepidoptera</taxon>
        <taxon>Glossata</taxon>
        <taxon>Ditrysia</taxon>
        <taxon>Noctuoidea</taxon>
        <taxon>Noctuidae</taxon>
        <taxon>Plusiinae</taxon>
        <taxon>Chrysodeixis</taxon>
    </lineage>
</organism>
<dbReference type="Proteomes" id="UP001154114">
    <property type="component" value="Chromosome 1"/>
</dbReference>
<protein>
    <submittedName>
        <fullName evidence="2">Uncharacterized protein</fullName>
    </submittedName>
</protein>
<feature type="region of interest" description="Disordered" evidence="1">
    <location>
        <begin position="37"/>
        <end position="75"/>
    </location>
</feature>
<feature type="compositionally biased region" description="Polar residues" evidence="1">
    <location>
        <begin position="229"/>
        <end position="250"/>
    </location>
</feature>
<evidence type="ECO:0000256" key="1">
    <source>
        <dbReference type="SAM" id="MobiDB-lite"/>
    </source>
</evidence>
<name>A0A9N8KP04_CHRIL</name>
<dbReference type="EMBL" id="LR824004">
    <property type="protein sequence ID" value="CAD0193914.1"/>
    <property type="molecule type" value="Genomic_DNA"/>
</dbReference>
<evidence type="ECO:0000313" key="3">
    <source>
        <dbReference type="Proteomes" id="UP001154114"/>
    </source>
</evidence>
<feature type="region of interest" description="Disordered" evidence="1">
    <location>
        <begin position="227"/>
        <end position="250"/>
    </location>
</feature>
<feature type="compositionally biased region" description="Low complexity" evidence="1">
    <location>
        <begin position="48"/>
        <end position="67"/>
    </location>
</feature>
<reference evidence="2" key="1">
    <citation type="submission" date="2021-12" db="EMBL/GenBank/DDBJ databases">
        <authorList>
            <person name="King R."/>
        </authorList>
    </citation>
    <scope>NUCLEOTIDE SEQUENCE</scope>
</reference>
<sequence>MRDLMRRRIRNRLQNRNQRTPKYKYEDELSFLMPYFREPNNVSQPDPASTSDNADSTASSSFSETTAGAQREPPWMSRLRESLVKAVRNPPLTSAIRESVAEILHSPPLRPLLRESTARPLHTPPLITLFGEPVARAQRSPPLRTRSDTNDVVVVEGPAPPIVDLTLSTENVREDPRPSTSGDSISIFVSTLESTLRTFNPYYLNQAKTRLFQVVQDVEFLQLSENRENGPNTAATGSNPTGSSTLNTTR</sequence>
<dbReference type="AlphaFoldDB" id="A0A9N8KP04"/>
<accession>A0A9N8KP04</accession>